<feature type="compositionally biased region" description="Basic and acidic residues" evidence="1">
    <location>
        <begin position="335"/>
        <end position="346"/>
    </location>
</feature>
<evidence type="ECO:0000313" key="5">
    <source>
        <dbReference type="Proteomes" id="UP001595625"/>
    </source>
</evidence>
<feature type="compositionally biased region" description="Basic and acidic residues" evidence="1">
    <location>
        <begin position="353"/>
        <end position="365"/>
    </location>
</feature>
<accession>A0ABV7KP75</accession>
<dbReference type="EMBL" id="JBHRUJ010000016">
    <property type="protein sequence ID" value="MFC3211116.1"/>
    <property type="molecule type" value="Genomic_DNA"/>
</dbReference>
<protein>
    <recommendedName>
        <fullName evidence="3">Anti-sigma factor RsgI-like middle domain-containing protein</fullName>
    </recommendedName>
</protein>
<evidence type="ECO:0000256" key="2">
    <source>
        <dbReference type="SAM" id="Phobius"/>
    </source>
</evidence>
<feature type="transmembrane region" description="Helical" evidence="2">
    <location>
        <begin position="59"/>
        <end position="78"/>
    </location>
</feature>
<keyword evidence="2" id="KW-0812">Transmembrane</keyword>
<proteinExistence type="predicted"/>
<feature type="compositionally biased region" description="Basic and acidic residues" evidence="1">
    <location>
        <begin position="215"/>
        <end position="289"/>
    </location>
</feature>
<keyword evidence="5" id="KW-1185">Reference proteome</keyword>
<reference evidence="5" key="1">
    <citation type="journal article" date="2019" name="Int. J. Syst. Evol. Microbiol.">
        <title>The Global Catalogue of Microorganisms (GCM) 10K type strain sequencing project: providing services to taxonomists for standard genome sequencing and annotation.</title>
        <authorList>
            <consortium name="The Broad Institute Genomics Platform"/>
            <consortium name="The Broad Institute Genome Sequencing Center for Infectious Disease"/>
            <person name="Wu L."/>
            <person name="Ma J."/>
        </authorList>
    </citation>
    <scope>NUCLEOTIDE SEQUENCE [LARGE SCALE GENOMIC DNA]</scope>
    <source>
        <strain evidence="5">CCM 320</strain>
    </source>
</reference>
<dbReference type="Proteomes" id="UP001595625">
    <property type="component" value="Unassembled WGS sequence"/>
</dbReference>
<organism evidence="4 5">
    <name type="scientific">Planomicrobium okeanokoites</name>
    <name type="common">Planococcus okeanokoites</name>
    <name type="synonym">Flavobacterium okeanokoites</name>
    <dbReference type="NCBI Taxonomy" id="244"/>
    <lineage>
        <taxon>Bacteria</taxon>
        <taxon>Bacillati</taxon>
        <taxon>Bacillota</taxon>
        <taxon>Bacilli</taxon>
        <taxon>Bacillales</taxon>
        <taxon>Caryophanaceae</taxon>
        <taxon>Planomicrobium</taxon>
    </lineage>
</organism>
<dbReference type="RefSeq" id="WP_117312523.1">
    <property type="nucleotide sequence ID" value="NZ_JBHRUJ010000016.1"/>
</dbReference>
<comment type="caution">
    <text evidence="4">The sequence shown here is derived from an EMBL/GenBank/DDBJ whole genome shotgun (WGS) entry which is preliminary data.</text>
</comment>
<feature type="compositionally biased region" description="Polar residues" evidence="1">
    <location>
        <begin position="370"/>
        <end position="399"/>
    </location>
</feature>
<keyword evidence="2" id="KW-0472">Membrane</keyword>
<evidence type="ECO:0000256" key="1">
    <source>
        <dbReference type="SAM" id="MobiDB-lite"/>
    </source>
</evidence>
<dbReference type="InterPro" id="IPR055431">
    <property type="entry name" value="RsgI_M"/>
</dbReference>
<sequence>MRMQKGLCIELNGELSVFIGHSGEFVHGKPVGKAAVGEESFYYPEQVLAVQKRRAVKPVWAPIAAAAAVAILFLSVLLPEQEAFAYVQVQVNPGVELGIDDGYEVVSIRGLNSDGQELIGELDEWKHHPLEEVLDEVIVLSMNSTTDEIVITTVADDQDQVADEEVVESVLAISAKAMAKNVTVKLKEASKTQWRTSVEKSVPVGQLINSSQNLKNDRADGKPVEKKNDQPLKVKDKPATADKQQEKELKAAEKAEKKQDKNKAETKNHPSEKEKDVPPGQEKRKETPAVEKGNPNPPGQEKRNQAPGQIKKDDNIKTDEPAVKKEQAPVQQNSKENKGPEQEKGKSPNGNEKSSKAKNAPDKSKPAVSGPQSSTEKNNLNQPLEKSGKSNPSSTNGKRNTSKNKNE</sequence>
<evidence type="ECO:0000313" key="4">
    <source>
        <dbReference type="EMBL" id="MFC3211116.1"/>
    </source>
</evidence>
<gene>
    <name evidence="4" type="ORF">ACFOEJ_08550</name>
</gene>
<dbReference type="Pfam" id="PF23750">
    <property type="entry name" value="RsgI_M"/>
    <property type="match status" value="1"/>
</dbReference>
<keyword evidence="2" id="KW-1133">Transmembrane helix</keyword>
<feature type="domain" description="Anti-sigma factor RsgI-like middle" evidence="3">
    <location>
        <begin position="85"/>
        <end position="208"/>
    </location>
</feature>
<feature type="compositionally biased region" description="Basic and acidic residues" evidence="1">
    <location>
        <begin position="300"/>
        <end position="327"/>
    </location>
</feature>
<name>A0ABV7KP75_PLAOK</name>
<feature type="region of interest" description="Disordered" evidence="1">
    <location>
        <begin position="204"/>
        <end position="407"/>
    </location>
</feature>
<evidence type="ECO:0000259" key="3">
    <source>
        <dbReference type="Pfam" id="PF23750"/>
    </source>
</evidence>